<comment type="similarity">
    <text evidence="1">Belongs to the isochorismatase family.</text>
</comment>
<dbReference type="RefSeq" id="WP_207940953.1">
    <property type="nucleotide sequence ID" value="NZ_CP147251.1"/>
</dbReference>
<dbReference type="InterPro" id="IPR036380">
    <property type="entry name" value="Isochorismatase-like_sf"/>
</dbReference>
<evidence type="ECO:0000259" key="3">
    <source>
        <dbReference type="Pfam" id="PF00857"/>
    </source>
</evidence>
<dbReference type="Gene3D" id="3.40.50.850">
    <property type="entry name" value="Isochorismatase-like"/>
    <property type="match status" value="1"/>
</dbReference>
<dbReference type="PANTHER" id="PTHR43540">
    <property type="entry name" value="PEROXYUREIDOACRYLATE/UREIDOACRYLATE AMIDOHYDROLASE-RELATED"/>
    <property type="match status" value="1"/>
</dbReference>
<sequence>MTNSALLLIDVQQAFDDAKWGPRNNPQAEENMQKILAFCRKNNWTIIHVQHISQLTESVFYQHGSGFPIKEIVAPQAHEKIIHKQVNSAFIGTGLDDYLKEKQIGDLTIVGLTTPHCVSTTTRMSGNLGYRTYLISDATAAFGMKDHQGNFVDAQTLHHYSLATLHEEFATVIDTDTFIKNKTSID</sequence>
<evidence type="ECO:0000313" key="4">
    <source>
        <dbReference type="EMBL" id="WYJ76858.1"/>
    </source>
</evidence>
<dbReference type="Proteomes" id="UP000664701">
    <property type="component" value="Chromosome"/>
</dbReference>
<proteinExistence type="inferred from homology"/>
<organism evidence="4 5">
    <name type="scientific">Candidatus Enterococcus lowellii</name>
    <dbReference type="NCBI Taxonomy" id="2230877"/>
    <lineage>
        <taxon>Bacteria</taxon>
        <taxon>Bacillati</taxon>
        <taxon>Bacillota</taxon>
        <taxon>Bacilli</taxon>
        <taxon>Lactobacillales</taxon>
        <taxon>Enterococcaceae</taxon>
        <taxon>Enterococcus</taxon>
    </lineage>
</organism>
<name>A0ABZ2SM11_9ENTE</name>
<dbReference type="InterPro" id="IPR000868">
    <property type="entry name" value="Isochorismatase-like_dom"/>
</dbReference>
<evidence type="ECO:0000256" key="2">
    <source>
        <dbReference type="ARBA" id="ARBA00022801"/>
    </source>
</evidence>
<protein>
    <recommendedName>
        <fullName evidence="3">Isochorismatase-like domain-containing protein</fullName>
    </recommendedName>
</protein>
<feature type="domain" description="Isochorismatase-like" evidence="3">
    <location>
        <begin position="4"/>
        <end position="175"/>
    </location>
</feature>
<reference evidence="4 5" key="1">
    <citation type="submission" date="2024-03" db="EMBL/GenBank/DDBJ databases">
        <title>The Genome Sequence of Enterococcus sp. DIV2402.</title>
        <authorList>
            <consortium name="The Broad Institute Genomics Platform"/>
            <consortium name="The Broad Institute Microbial Omics Core"/>
            <consortium name="The Broad Institute Genomic Center for Infectious Diseases"/>
            <person name="Earl A."/>
            <person name="Manson A."/>
            <person name="Gilmore M."/>
            <person name="Schwartman J."/>
            <person name="Shea T."/>
            <person name="Abouelleil A."/>
            <person name="Cao P."/>
            <person name="Chapman S."/>
            <person name="Cusick C."/>
            <person name="Young S."/>
            <person name="Neafsey D."/>
            <person name="Nusbaum C."/>
            <person name="Birren B."/>
        </authorList>
    </citation>
    <scope>NUCLEOTIDE SEQUENCE [LARGE SCALE GENOMIC DNA]</scope>
    <source>
        <strain evidence="4 5">DIV2402</strain>
    </source>
</reference>
<accession>A0ABZ2SM11</accession>
<dbReference type="SUPFAM" id="SSF52499">
    <property type="entry name" value="Isochorismatase-like hydrolases"/>
    <property type="match status" value="1"/>
</dbReference>
<dbReference type="Pfam" id="PF00857">
    <property type="entry name" value="Isochorismatase"/>
    <property type="match status" value="1"/>
</dbReference>
<dbReference type="EMBL" id="CP147251">
    <property type="protein sequence ID" value="WYJ76858.1"/>
    <property type="molecule type" value="Genomic_DNA"/>
</dbReference>
<keyword evidence="2" id="KW-0378">Hydrolase</keyword>
<dbReference type="InterPro" id="IPR050272">
    <property type="entry name" value="Isochorismatase-like_hydrls"/>
</dbReference>
<evidence type="ECO:0000256" key="1">
    <source>
        <dbReference type="ARBA" id="ARBA00006336"/>
    </source>
</evidence>
<gene>
    <name evidence="4" type="ORF">DOK78_001495</name>
</gene>
<evidence type="ECO:0000313" key="5">
    <source>
        <dbReference type="Proteomes" id="UP000664701"/>
    </source>
</evidence>
<keyword evidence="5" id="KW-1185">Reference proteome</keyword>
<dbReference type="PANTHER" id="PTHR43540:SF1">
    <property type="entry name" value="ISOCHORISMATASE HYDROLASE"/>
    <property type="match status" value="1"/>
</dbReference>
<dbReference type="CDD" id="cd01014">
    <property type="entry name" value="nicotinamidase_related"/>
    <property type="match status" value="1"/>
</dbReference>